<evidence type="ECO:0000256" key="7">
    <source>
        <dbReference type="ARBA" id="ARBA00022842"/>
    </source>
</evidence>
<dbReference type="Proteomes" id="UP001418637">
    <property type="component" value="Unassembled WGS sequence"/>
</dbReference>
<keyword evidence="7" id="KW-0460">Magnesium</keyword>
<comment type="catalytic activity">
    <reaction evidence="9">
        <text>a 5'-end NAD(+)-phospho-ribonucleoside in mRNA + H2O = a 5'-end phospho-adenosine-phospho-ribonucleoside in mRNA + beta-nicotinamide D-ribonucleotide + 2 H(+)</text>
        <dbReference type="Rhea" id="RHEA:60876"/>
        <dbReference type="Rhea" id="RHEA-COMP:15698"/>
        <dbReference type="Rhea" id="RHEA-COMP:15719"/>
        <dbReference type="ChEBI" id="CHEBI:14649"/>
        <dbReference type="ChEBI" id="CHEBI:15377"/>
        <dbReference type="ChEBI" id="CHEBI:15378"/>
        <dbReference type="ChEBI" id="CHEBI:144029"/>
        <dbReference type="ChEBI" id="CHEBI:144051"/>
    </reaction>
    <physiologicalReaction direction="left-to-right" evidence="9">
        <dbReference type="Rhea" id="RHEA:60877"/>
    </physiologicalReaction>
</comment>
<dbReference type="GO" id="GO:0016787">
    <property type="term" value="F:hydrolase activity"/>
    <property type="evidence" value="ECO:0007669"/>
    <property type="project" value="UniProtKB-KW"/>
</dbReference>
<dbReference type="Pfam" id="PF09297">
    <property type="entry name" value="Zn_ribbon_NUD"/>
    <property type="match status" value="1"/>
</dbReference>
<dbReference type="Gene3D" id="3.90.79.10">
    <property type="entry name" value="Nucleoside Triphosphate Pyrophosphohydrolase"/>
    <property type="match status" value="1"/>
</dbReference>
<evidence type="ECO:0000256" key="4">
    <source>
        <dbReference type="ARBA" id="ARBA00012381"/>
    </source>
</evidence>
<dbReference type="InterPro" id="IPR015376">
    <property type="entry name" value="Znr_NADH_PPase"/>
</dbReference>
<keyword evidence="5" id="KW-0479">Metal-binding</keyword>
<evidence type="ECO:0000256" key="10">
    <source>
        <dbReference type="RuleBase" id="RU003476"/>
    </source>
</evidence>
<gene>
    <name evidence="12" type="primary">nudC</name>
    <name evidence="12" type="ORF">WJT86_03455</name>
</gene>
<dbReference type="InterPro" id="IPR000086">
    <property type="entry name" value="NUDIX_hydrolase_dom"/>
</dbReference>
<dbReference type="PRINTS" id="PR00502">
    <property type="entry name" value="NUDIXFAMILY"/>
</dbReference>
<dbReference type="PROSITE" id="PS51462">
    <property type="entry name" value="NUDIX"/>
    <property type="match status" value="1"/>
</dbReference>
<evidence type="ECO:0000256" key="2">
    <source>
        <dbReference type="ARBA" id="ARBA00001947"/>
    </source>
</evidence>
<dbReference type="InterPro" id="IPR050241">
    <property type="entry name" value="NAD-cap_RNA_hydrolase_NudC"/>
</dbReference>
<proteinExistence type="inferred from homology"/>
<dbReference type="PROSITE" id="PS00893">
    <property type="entry name" value="NUDIX_BOX"/>
    <property type="match status" value="1"/>
</dbReference>
<dbReference type="Pfam" id="PF09296">
    <property type="entry name" value="NUDIX-like"/>
    <property type="match status" value="1"/>
</dbReference>
<evidence type="ECO:0000256" key="1">
    <source>
        <dbReference type="ARBA" id="ARBA00001946"/>
    </source>
</evidence>
<evidence type="ECO:0000313" key="12">
    <source>
        <dbReference type="EMBL" id="MEN3930117.1"/>
    </source>
</evidence>
<dbReference type="Gene3D" id="3.90.79.20">
    <property type="match status" value="1"/>
</dbReference>
<comment type="cofactor">
    <cofactor evidence="2">
        <name>Zn(2+)</name>
        <dbReference type="ChEBI" id="CHEBI:29105"/>
    </cofactor>
</comment>
<dbReference type="PANTHER" id="PTHR42904:SF6">
    <property type="entry name" value="NAD-CAPPED RNA HYDROLASE NUDT12"/>
    <property type="match status" value="1"/>
</dbReference>
<dbReference type="InterPro" id="IPR015375">
    <property type="entry name" value="NADH_PPase-like_N"/>
</dbReference>
<accession>A0ABV0BGL8</accession>
<evidence type="ECO:0000256" key="8">
    <source>
        <dbReference type="ARBA" id="ARBA00023027"/>
    </source>
</evidence>
<evidence type="ECO:0000259" key="11">
    <source>
        <dbReference type="PROSITE" id="PS51462"/>
    </source>
</evidence>
<name>A0ABV0BGL8_9HYPH</name>
<dbReference type="Pfam" id="PF00293">
    <property type="entry name" value="NUDIX"/>
    <property type="match status" value="1"/>
</dbReference>
<evidence type="ECO:0000313" key="13">
    <source>
        <dbReference type="Proteomes" id="UP001418637"/>
    </source>
</evidence>
<keyword evidence="13" id="KW-1185">Reference proteome</keyword>
<evidence type="ECO:0000256" key="5">
    <source>
        <dbReference type="ARBA" id="ARBA00022723"/>
    </source>
</evidence>
<dbReference type="SUPFAM" id="SSF55811">
    <property type="entry name" value="Nudix"/>
    <property type="match status" value="1"/>
</dbReference>
<feature type="domain" description="Nudix hydrolase" evidence="11">
    <location>
        <begin position="164"/>
        <end position="289"/>
    </location>
</feature>
<comment type="similarity">
    <text evidence="3">Belongs to the Nudix hydrolase family. NudC subfamily.</text>
</comment>
<comment type="caution">
    <text evidence="12">The sequence shown here is derived from an EMBL/GenBank/DDBJ whole genome shotgun (WGS) entry which is preliminary data.</text>
</comment>
<protein>
    <recommendedName>
        <fullName evidence="4">NAD(+) diphosphatase</fullName>
        <ecNumber evidence="4">3.6.1.22</ecNumber>
    </recommendedName>
</protein>
<dbReference type="EC" id="3.6.1.22" evidence="4"/>
<sequence>MAPLGFSSRPSLVRHTVQQDPLALEHTLKAGSYISILCAEDKVIARKGPPLTALLSRHDFEMPDDHKEQVLLGDYNDVPVIATLISNEKAEVFAANTSFIVNDLRSLATDMLLPEAELGLLASAKSILTWHNRNRFCANCGHPTSHASSGFRRDCSFCNAQHFPRTDPVVIMLITKGDQCLLGRSPHFPPGRFSCLAGFIEPGETVEAAVRREVFEETGVRVGEVRYLQSQPWPFPSSLMIGMHGIADSSDIVIDEEEIEEAHWFSKEEVRQLFEGNHPEGRSAPPPVAIAHHLLRIFLEN</sequence>
<keyword evidence="8" id="KW-0520">NAD</keyword>
<keyword evidence="6 10" id="KW-0378">Hydrolase</keyword>
<dbReference type="InterPro" id="IPR020084">
    <property type="entry name" value="NUDIX_hydrolase_CS"/>
</dbReference>
<dbReference type="CDD" id="cd03429">
    <property type="entry name" value="NUDIX_NADH_pyrophosphatase_Nudt13"/>
    <property type="match status" value="1"/>
</dbReference>
<dbReference type="InterPro" id="IPR020476">
    <property type="entry name" value="Nudix_hydrolase"/>
</dbReference>
<dbReference type="RefSeq" id="WP_346336085.1">
    <property type="nucleotide sequence ID" value="NZ_JBBYXI010000001.1"/>
</dbReference>
<dbReference type="NCBIfam" id="NF001299">
    <property type="entry name" value="PRK00241.1"/>
    <property type="match status" value="1"/>
</dbReference>
<evidence type="ECO:0000256" key="3">
    <source>
        <dbReference type="ARBA" id="ARBA00009595"/>
    </source>
</evidence>
<evidence type="ECO:0000256" key="6">
    <source>
        <dbReference type="ARBA" id="ARBA00022801"/>
    </source>
</evidence>
<dbReference type="PANTHER" id="PTHR42904">
    <property type="entry name" value="NUDIX HYDROLASE, NUDC SUBFAMILY"/>
    <property type="match status" value="1"/>
</dbReference>
<organism evidence="12 13">
    <name type="scientific">Hohaiivirga grylli</name>
    <dbReference type="NCBI Taxonomy" id="3133970"/>
    <lineage>
        <taxon>Bacteria</taxon>
        <taxon>Pseudomonadati</taxon>
        <taxon>Pseudomonadota</taxon>
        <taxon>Alphaproteobacteria</taxon>
        <taxon>Hyphomicrobiales</taxon>
        <taxon>Methylobacteriaceae</taxon>
        <taxon>Hohaiivirga</taxon>
    </lineage>
</organism>
<dbReference type="InterPro" id="IPR015797">
    <property type="entry name" value="NUDIX_hydrolase-like_dom_sf"/>
</dbReference>
<reference evidence="12 13" key="1">
    <citation type="submission" date="2024-04" db="EMBL/GenBank/DDBJ databases">
        <title>A novel species isolated from cricket.</title>
        <authorList>
            <person name="Wang H.-C."/>
        </authorList>
    </citation>
    <scope>NUCLEOTIDE SEQUENCE [LARGE SCALE GENOMIC DNA]</scope>
    <source>
        <strain evidence="12 13">WL0021</strain>
    </source>
</reference>
<dbReference type="EMBL" id="JBBYXI010000001">
    <property type="protein sequence ID" value="MEN3930117.1"/>
    <property type="molecule type" value="Genomic_DNA"/>
</dbReference>
<comment type="cofactor">
    <cofactor evidence="1">
        <name>Mg(2+)</name>
        <dbReference type="ChEBI" id="CHEBI:18420"/>
    </cofactor>
</comment>
<evidence type="ECO:0000256" key="9">
    <source>
        <dbReference type="ARBA" id="ARBA00023679"/>
    </source>
</evidence>
<dbReference type="InterPro" id="IPR049734">
    <property type="entry name" value="NudC-like_C"/>
</dbReference>